<proteinExistence type="inferred from homology"/>
<dbReference type="InterPro" id="IPR004619">
    <property type="entry name" value="Type_III_PanK"/>
</dbReference>
<evidence type="ECO:0000313" key="18">
    <source>
        <dbReference type="Proteomes" id="UP000028730"/>
    </source>
</evidence>
<dbReference type="Pfam" id="PF03309">
    <property type="entry name" value="Pan_kinase"/>
    <property type="match status" value="1"/>
</dbReference>
<comment type="catalytic activity">
    <reaction evidence="1 16">
        <text>(R)-pantothenate + ATP = (R)-4'-phosphopantothenate + ADP + H(+)</text>
        <dbReference type="Rhea" id="RHEA:16373"/>
        <dbReference type="ChEBI" id="CHEBI:10986"/>
        <dbReference type="ChEBI" id="CHEBI:15378"/>
        <dbReference type="ChEBI" id="CHEBI:29032"/>
        <dbReference type="ChEBI" id="CHEBI:30616"/>
        <dbReference type="ChEBI" id="CHEBI:456216"/>
        <dbReference type="EC" id="2.7.1.33"/>
    </reaction>
</comment>
<evidence type="ECO:0000256" key="12">
    <source>
        <dbReference type="ARBA" id="ARBA00022958"/>
    </source>
</evidence>
<comment type="similarity">
    <text evidence="14 16">Belongs to the type III pantothenate kinase family.</text>
</comment>
<evidence type="ECO:0000256" key="4">
    <source>
        <dbReference type="ARBA" id="ARBA00005225"/>
    </source>
</evidence>
<dbReference type="Gene3D" id="3.30.420.40">
    <property type="match status" value="2"/>
</dbReference>
<feature type="binding site" evidence="16">
    <location>
        <position position="132"/>
    </location>
    <ligand>
        <name>ATP</name>
        <dbReference type="ChEBI" id="CHEBI:30616"/>
    </ligand>
</feature>
<evidence type="ECO:0000256" key="15">
    <source>
        <dbReference type="ARBA" id="ARBA00040883"/>
    </source>
</evidence>
<feature type="binding site" evidence="16">
    <location>
        <begin position="6"/>
        <end position="13"/>
    </location>
    <ligand>
        <name>ATP</name>
        <dbReference type="ChEBI" id="CHEBI:30616"/>
    </ligand>
</feature>
<dbReference type="GO" id="GO:0004594">
    <property type="term" value="F:pantothenate kinase activity"/>
    <property type="evidence" value="ECO:0007669"/>
    <property type="project" value="UniProtKB-UniRule"/>
</dbReference>
<gene>
    <name evidence="16" type="primary">coaX</name>
    <name evidence="17" type="ORF">BBOMB_0410</name>
</gene>
<keyword evidence="12 16" id="KW-0630">Potassium</keyword>
<keyword evidence="16" id="KW-0479">Metal-binding</keyword>
<keyword evidence="8 16" id="KW-0808">Transferase</keyword>
<dbReference type="GO" id="GO:0005524">
    <property type="term" value="F:ATP binding"/>
    <property type="evidence" value="ECO:0007669"/>
    <property type="project" value="UniProtKB-UniRule"/>
</dbReference>
<evidence type="ECO:0000256" key="3">
    <source>
        <dbReference type="ARBA" id="ARBA00004496"/>
    </source>
</evidence>
<dbReference type="STRING" id="1341695.BBOMB_0410"/>
<dbReference type="GO" id="GO:0015937">
    <property type="term" value="P:coenzyme A biosynthetic process"/>
    <property type="evidence" value="ECO:0007669"/>
    <property type="project" value="UniProtKB-UniRule"/>
</dbReference>
<comment type="function">
    <text evidence="16">Catalyzes the phosphorylation of pantothenate (Pan), the first step in CoA biosynthesis.</text>
</comment>
<comment type="pathway">
    <text evidence="4 16">Cofactor biosynthesis; coenzyme A biosynthesis; CoA from (R)-pantothenate: step 1/5.</text>
</comment>
<evidence type="ECO:0000256" key="9">
    <source>
        <dbReference type="ARBA" id="ARBA00022741"/>
    </source>
</evidence>
<dbReference type="GO" id="GO:0005737">
    <property type="term" value="C:cytoplasm"/>
    <property type="evidence" value="ECO:0007669"/>
    <property type="project" value="UniProtKB-SubCell"/>
</dbReference>
<name>A0A080N298_9BIFI</name>
<feature type="binding site" evidence="16">
    <location>
        <position position="184"/>
    </location>
    <ligand>
        <name>substrate</name>
    </ligand>
</feature>
<dbReference type="eggNOG" id="COG1521">
    <property type="taxonomic scope" value="Bacteria"/>
</dbReference>
<keyword evidence="10 16" id="KW-0418">Kinase</keyword>
<dbReference type="CDD" id="cd24015">
    <property type="entry name" value="ASKHA_NBD_PanK-III"/>
    <property type="match status" value="1"/>
</dbReference>
<dbReference type="GO" id="GO:0046872">
    <property type="term" value="F:metal ion binding"/>
    <property type="evidence" value="ECO:0007669"/>
    <property type="project" value="UniProtKB-KW"/>
</dbReference>
<feature type="binding site" evidence="16">
    <location>
        <position position="129"/>
    </location>
    <ligand>
        <name>K(+)</name>
        <dbReference type="ChEBI" id="CHEBI:29103"/>
    </ligand>
</feature>
<comment type="caution">
    <text evidence="17">The sequence shown here is derived from an EMBL/GenBank/DDBJ whole genome shotgun (WGS) entry which is preliminary data.</text>
</comment>
<dbReference type="EC" id="2.7.1.33" evidence="6 16"/>
<evidence type="ECO:0000256" key="1">
    <source>
        <dbReference type="ARBA" id="ARBA00001206"/>
    </source>
</evidence>
<organism evidence="17 18">
    <name type="scientific">Bifidobacterium bombi DSM 19703</name>
    <dbReference type="NCBI Taxonomy" id="1341695"/>
    <lineage>
        <taxon>Bacteria</taxon>
        <taxon>Bacillati</taxon>
        <taxon>Actinomycetota</taxon>
        <taxon>Actinomycetes</taxon>
        <taxon>Bifidobacteriales</taxon>
        <taxon>Bifidobacteriaceae</taxon>
        <taxon>Bifidobacterium</taxon>
    </lineage>
</organism>
<feature type="binding site" evidence="16">
    <location>
        <begin position="107"/>
        <end position="110"/>
    </location>
    <ligand>
        <name>substrate</name>
    </ligand>
</feature>
<dbReference type="NCBIfam" id="NF009855">
    <property type="entry name" value="PRK13321.1"/>
    <property type="match status" value="1"/>
</dbReference>
<comment type="subcellular location">
    <subcellularLocation>
        <location evidence="3 16">Cytoplasm</location>
    </subcellularLocation>
</comment>
<evidence type="ECO:0000256" key="8">
    <source>
        <dbReference type="ARBA" id="ARBA00022679"/>
    </source>
</evidence>
<evidence type="ECO:0000256" key="13">
    <source>
        <dbReference type="ARBA" id="ARBA00022993"/>
    </source>
</evidence>
<comment type="subunit">
    <text evidence="5 16">Homodimer.</text>
</comment>
<dbReference type="AlphaFoldDB" id="A0A080N298"/>
<protein>
    <recommendedName>
        <fullName evidence="15 16">Type III pantothenate kinase</fullName>
        <ecNumber evidence="6 16">2.7.1.33</ecNumber>
    </recommendedName>
    <alternativeName>
        <fullName evidence="16">PanK-III</fullName>
    </alternativeName>
    <alternativeName>
        <fullName evidence="16">Pantothenic acid kinase</fullName>
    </alternativeName>
</protein>
<dbReference type="OrthoDB" id="9804707at2"/>
<dbReference type="InterPro" id="IPR043129">
    <property type="entry name" value="ATPase_NBD"/>
</dbReference>
<keyword evidence="7 16" id="KW-0963">Cytoplasm</keyword>
<keyword evidence="13 16" id="KW-0173">Coenzyme A biosynthesis</keyword>
<dbReference type="EMBL" id="ATLK01000001">
    <property type="protein sequence ID" value="KFF31078.1"/>
    <property type="molecule type" value="Genomic_DNA"/>
</dbReference>
<dbReference type="PANTHER" id="PTHR34265:SF1">
    <property type="entry name" value="TYPE III PANTOTHENATE KINASE"/>
    <property type="match status" value="1"/>
</dbReference>
<evidence type="ECO:0000256" key="5">
    <source>
        <dbReference type="ARBA" id="ARBA00011738"/>
    </source>
</evidence>
<feature type="active site" description="Proton acceptor" evidence="16">
    <location>
        <position position="109"/>
    </location>
</feature>
<accession>A0A080N298</accession>
<keyword evidence="18" id="KW-1185">Reference proteome</keyword>
<dbReference type="HAMAP" id="MF_01274">
    <property type="entry name" value="Pantothen_kinase_3"/>
    <property type="match status" value="1"/>
</dbReference>
<comment type="cofactor">
    <cofactor evidence="2">
        <name>K(+)</name>
        <dbReference type="ChEBI" id="CHEBI:29103"/>
    </cofactor>
</comment>
<dbReference type="NCBIfam" id="TIGR00671">
    <property type="entry name" value="baf"/>
    <property type="match status" value="1"/>
</dbReference>
<evidence type="ECO:0000256" key="6">
    <source>
        <dbReference type="ARBA" id="ARBA00012102"/>
    </source>
</evidence>
<evidence type="ECO:0000256" key="10">
    <source>
        <dbReference type="ARBA" id="ARBA00022777"/>
    </source>
</evidence>
<dbReference type="Proteomes" id="UP000028730">
    <property type="component" value="Unassembled WGS sequence"/>
</dbReference>
<keyword evidence="11 16" id="KW-0067">ATP-binding</keyword>
<evidence type="ECO:0000256" key="2">
    <source>
        <dbReference type="ARBA" id="ARBA00001958"/>
    </source>
</evidence>
<evidence type="ECO:0000256" key="11">
    <source>
        <dbReference type="ARBA" id="ARBA00022840"/>
    </source>
</evidence>
<dbReference type="UniPathway" id="UPA00241">
    <property type="reaction ID" value="UER00352"/>
</dbReference>
<reference evidence="17 18" key="1">
    <citation type="journal article" date="2014" name="Appl. Environ. Microbiol.">
        <title>Genomic encyclopedia of type strains of the genus Bifidobacterium.</title>
        <authorList>
            <person name="Milani C."/>
            <person name="Lugli G.A."/>
            <person name="Duranti S."/>
            <person name="Turroni F."/>
            <person name="Bottacini F."/>
            <person name="Mangifesta M."/>
            <person name="Sanchez B."/>
            <person name="Viappiani A."/>
            <person name="Mancabelli L."/>
            <person name="Taminiau B."/>
            <person name="Delcenserie V."/>
            <person name="Barrangou R."/>
            <person name="Margolles A."/>
            <person name="van Sinderen D."/>
            <person name="Ventura M."/>
        </authorList>
    </citation>
    <scope>NUCLEOTIDE SEQUENCE [LARGE SCALE GENOMIC DNA]</scope>
    <source>
        <strain evidence="17 18">DSM 19703</strain>
    </source>
</reference>
<evidence type="ECO:0000313" key="17">
    <source>
        <dbReference type="EMBL" id="KFF31078.1"/>
    </source>
</evidence>
<comment type="caution">
    <text evidence="16">Lacks conserved residue(s) required for the propagation of feature annotation.</text>
</comment>
<sequence>MLIAADIGNTNIVIGFLDSDGMIDTYRIATDSGCTSDEYGLKLTQLLDLTGIVPDDVTDVIISSVVPQVMHSFKAGILKFLGLEPMVVGQGTKSGLSIRIDDPKSLGADCLADCVGAYHLYGGPVLVIDFGTATTFNYVNANRCITCGLITPGLRTCARALWQGTAQLPEVEITRPNTILATETKTAMQAGLFYDFLGGTERIIEQFRRELKEDFTVVATGGLSSVLKGETDMIDVYDPDLIFKGMLQIYTQTIDRPSSHRAGGAARTPGAHRLQ</sequence>
<evidence type="ECO:0000256" key="7">
    <source>
        <dbReference type="ARBA" id="ARBA00022490"/>
    </source>
</evidence>
<comment type="cofactor">
    <cofactor evidence="16">
        <name>NH4(+)</name>
        <dbReference type="ChEBI" id="CHEBI:28938"/>
    </cofactor>
    <cofactor evidence="16">
        <name>K(+)</name>
        <dbReference type="ChEBI" id="CHEBI:29103"/>
    </cofactor>
    <text evidence="16">A monovalent cation. Ammonium or potassium.</text>
</comment>
<keyword evidence="9 16" id="KW-0547">Nucleotide-binding</keyword>
<evidence type="ECO:0000256" key="14">
    <source>
        <dbReference type="ARBA" id="ARBA00038036"/>
    </source>
</evidence>
<dbReference type="PANTHER" id="PTHR34265">
    <property type="entry name" value="TYPE III PANTOTHENATE KINASE"/>
    <property type="match status" value="1"/>
</dbReference>
<evidence type="ECO:0000256" key="16">
    <source>
        <dbReference type="HAMAP-Rule" id="MF_01274"/>
    </source>
</evidence>
<dbReference type="SUPFAM" id="SSF53067">
    <property type="entry name" value="Actin-like ATPase domain"/>
    <property type="match status" value="2"/>
</dbReference>